<dbReference type="AlphaFoldDB" id="S8DUX4"/>
<dbReference type="HOGENOM" id="CLU_1740294_0_0_1"/>
<sequence length="161" mass="18239">MSSQRLIILAARPSRSPVLGLRDYLSIPRRDHRAALIRLLASDHPLAVEQMRRRTPPVPREWRVCRFCAQRGSIEDEVHTLLRCPGAMLAEPRKRFSGQVLATRRDLRVSMAISPLSFLAEVVRDADTVGHLAELVHTVFVLCETVPMVVITSEEQRLQLS</sequence>
<evidence type="ECO:0000313" key="1">
    <source>
        <dbReference type="EMBL" id="EPS96971.1"/>
    </source>
</evidence>
<evidence type="ECO:0008006" key="3">
    <source>
        <dbReference type="Google" id="ProtNLM"/>
    </source>
</evidence>
<organism evidence="1 2">
    <name type="scientific">Fomitopsis schrenkii</name>
    <name type="common">Brown rot fungus</name>
    <dbReference type="NCBI Taxonomy" id="2126942"/>
    <lineage>
        <taxon>Eukaryota</taxon>
        <taxon>Fungi</taxon>
        <taxon>Dikarya</taxon>
        <taxon>Basidiomycota</taxon>
        <taxon>Agaricomycotina</taxon>
        <taxon>Agaricomycetes</taxon>
        <taxon>Polyporales</taxon>
        <taxon>Fomitopsis</taxon>
    </lineage>
</organism>
<name>S8DUX4_FOMSC</name>
<dbReference type="Proteomes" id="UP000015241">
    <property type="component" value="Unassembled WGS sequence"/>
</dbReference>
<proteinExistence type="predicted"/>
<gene>
    <name evidence="1" type="ORF">FOMPIDRAFT_1129369</name>
</gene>
<dbReference type="InParanoid" id="S8DUX4"/>
<dbReference type="OrthoDB" id="2758123at2759"/>
<protein>
    <recommendedName>
        <fullName evidence="3">Reverse transcriptase zinc-binding domain-containing protein</fullName>
    </recommendedName>
</protein>
<dbReference type="STRING" id="743788.S8DUX4"/>
<keyword evidence="2" id="KW-1185">Reference proteome</keyword>
<reference evidence="1 2" key="1">
    <citation type="journal article" date="2012" name="Science">
        <title>The Paleozoic origin of enzymatic lignin decomposition reconstructed from 31 fungal genomes.</title>
        <authorList>
            <person name="Floudas D."/>
            <person name="Binder M."/>
            <person name="Riley R."/>
            <person name="Barry K."/>
            <person name="Blanchette R.A."/>
            <person name="Henrissat B."/>
            <person name="Martinez A.T."/>
            <person name="Otillar R."/>
            <person name="Spatafora J.W."/>
            <person name="Yadav J.S."/>
            <person name="Aerts A."/>
            <person name="Benoit I."/>
            <person name="Boyd A."/>
            <person name="Carlson A."/>
            <person name="Copeland A."/>
            <person name="Coutinho P.M."/>
            <person name="de Vries R.P."/>
            <person name="Ferreira P."/>
            <person name="Findley K."/>
            <person name="Foster B."/>
            <person name="Gaskell J."/>
            <person name="Glotzer D."/>
            <person name="Gorecki P."/>
            <person name="Heitman J."/>
            <person name="Hesse C."/>
            <person name="Hori C."/>
            <person name="Igarashi K."/>
            <person name="Jurgens J.A."/>
            <person name="Kallen N."/>
            <person name="Kersten P."/>
            <person name="Kohler A."/>
            <person name="Kuees U."/>
            <person name="Kumar T.K.A."/>
            <person name="Kuo A."/>
            <person name="LaButti K."/>
            <person name="Larrondo L.F."/>
            <person name="Lindquist E."/>
            <person name="Ling A."/>
            <person name="Lombard V."/>
            <person name="Lucas S."/>
            <person name="Lundell T."/>
            <person name="Martin R."/>
            <person name="McLaughlin D.J."/>
            <person name="Morgenstern I."/>
            <person name="Morin E."/>
            <person name="Murat C."/>
            <person name="Nagy L.G."/>
            <person name="Nolan M."/>
            <person name="Ohm R.A."/>
            <person name="Patyshakuliyeva A."/>
            <person name="Rokas A."/>
            <person name="Ruiz-Duenas F.J."/>
            <person name="Sabat G."/>
            <person name="Salamov A."/>
            <person name="Samejima M."/>
            <person name="Schmutz J."/>
            <person name="Slot J.C."/>
            <person name="St John F."/>
            <person name="Stenlid J."/>
            <person name="Sun H."/>
            <person name="Sun S."/>
            <person name="Syed K."/>
            <person name="Tsang A."/>
            <person name="Wiebenga A."/>
            <person name="Young D."/>
            <person name="Pisabarro A."/>
            <person name="Eastwood D.C."/>
            <person name="Martin F."/>
            <person name="Cullen D."/>
            <person name="Grigoriev I.V."/>
            <person name="Hibbett D.S."/>
        </authorList>
    </citation>
    <scope>NUCLEOTIDE SEQUENCE</scope>
    <source>
        <strain evidence="2">FP-58527</strain>
    </source>
</reference>
<accession>S8DUX4</accession>
<evidence type="ECO:0000313" key="2">
    <source>
        <dbReference type="Proteomes" id="UP000015241"/>
    </source>
</evidence>
<dbReference type="EMBL" id="KE504181">
    <property type="protein sequence ID" value="EPS96971.1"/>
    <property type="molecule type" value="Genomic_DNA"/>
</dbReference>